<name>A9DS84_9FLAO</name>
<evidence type="ECO:0000313" key="1">
    <source>
        <dbReference type="EMBL" id="EDP96899.1"/>
    </source>
</evidence>
<dbReference type="NCBIfam" id="NF033205">
    <property type="entry name" value="IPExxxVDY"/>
    <property type="match status" value="1"/>
</dbReference>
<accession>A9DS84</accession>
<dbReference type="STRING" id="391587.KAOT1_17088"/>
<reference evidence="1 2" key="1">
    <citation type="journal article" date="2011" name="J. Bacteriol.">
        <title>Genome sequence of the algicidal bacterium Kordia algicida OT-1.</title>
        <authorList>
            <person name="Lee H.S."/>
            <person name="Kang S.G."/>
            <person name="Kwon K.K."/>
            <person name="Lee J.H."/>
            <person name="Kim S.J."/>
        </authorList>
    </citation>
    <scope>NUCLEOTIDE SEQUENCE [LARGE SCALE GENOMIC DNA]</scope>
    <source>
        <strain evidence="1 2">OT-1</strain>
    </source>
</reference>
<evidence type="ECO:0000313" key="2">
    <source>
        <dbReference type="Proteomes" id="UP000002945"/>
    </source>
</evidence>
<keyword evidence="2" id="KW-1185">Reference proteome</keyword>
<protein>
    <recommendedName>
        <fullName evidence="3">IPExxxVDY family protein</fullName>
    </recommendedName>
</protein>
<dbReference type="InterPro" id="IPR047690">
    <property type="entry name" value="IPExxxVDY_fam"/>
</dbReference>
<gene>
    <name evidence="1" type="ORF">KAOT1_17088</name>
</gene>
<organism evidence="1 2">
    <name type="scientific">Kordia algicida OT-1</name>
    <dbReference type="NCBI Taxonomy" id="391587"/>
    <lineage>
        <taxon>Bacteria</taxon>
        <taxon>Pseudomonadati</taxon>
        <taxon>Bacteroidota</taxon>
        <taxon>Flavobacteriia</taxon>
        <taxon>Flavobacteriales</taxon>
        <taxon>Flavobacteriaceae</taxon>
        <taxon>Kordia</taxon>
    </lineage>
</organism>
<comment type="caution">
    <text evidence="1">The sequence shown here is derived from an EMBL/GenBank/DDBJ whole genome shotgun (WGS) entry which is preliminary data.</text>
</comment>
<dbReference type="EMBL" id="ABIB01000003">
    <property type="protein sequence ID" value="EDP96899.1"/>
    <property type="molecule type" value="Genomic_DNA"/>
</dbReference>
<dbReference type="AlphaFoldDB" id="A9DS84"/>
<dbReference type="Proteomes" id="UP000002945">
    <property type="component" value="Unassembled WGS sequence"/>
</dbReference>
<dbReference type="OrthoDB" id="676614at2"/>
<dbReference type="RefSeq" id="WP_007095952.1">
    <property type="nucleotide sequence ID" value="NZ_CP142125.1"/>
</dbReference>
<dbReference type="HOGENOM" id="CLU_137756_0_0_10"/>
<dbReference type="eggNOG" id="ENOG5032ZD8">
    <property type="taxonomic scope" value="Bacteria"/>
</dbReference>
<sequence>MAVHKLFEDDFEEDNYTLIAIHCSTEDYRLAYLLNTNLNLKLARKREDLDYNYMEASFSIYEWNDEENCVTWNLVANTSKMEVEQTASAGSLFSDQQGKRTVSKYLIPERKRVDYFIKISSESYIKSSKIIVSKINAIAEVITAYSLNPNQLKSKNNLIFE</sequence>
<proteinExistence type="predicted"/>
<evidence type="ECO:0008006" key="3">
    <source>
        <dbReference type="Google" id="ProtNLM"/>
    </source>
</evidence>